<proteinExistence type="predicted"/>
<organism evidence="1">
    <name type="scientific">Anguilla anguilla</name>
    <name type="common">European freshwater eel</name>
    <name type="synonym">Muraena anguilla</name>
    <dbReference type="NCBI Taxonomy" id="7936"/>
    <lineage>
        <taxon>Eukaryota</taxon>
        <taxon>Metazoa</taxon>
        <taxon>Chordata</taxon>
        <taxon>Craniata</taxon>
        <taxon>Vertebrata</taxon>
        <taxon>Euteleostomi</taxon>
        <taxon>Actinopterygii</taxon>
        <taxon>Neopterygii</taxon>
        <taxon>Teleostei</taxon>
        <taxon>Anguilliformes</taxon>
        <taxon>Anguillidae</taxon>
        <taxon>Anguilla</taxon>
    </lineage>
</organism>
<evidence type="ECO:0000313" key="1">
    <source>
        <dbReference type="EMBL" id="JAH85156.1"/>
    </source>
</evidence>
<dbReference type="AlphaFoldDB" id="A0A0E9W4B2"/>
<dbReference type="EMBL" id="GBXM01023421">
    <property type="protein sequence ID" value="JAH85156.1"/>
    <property type="molecule type" value="Transcribed_RNA"/>
</dbReference>
<name>A0A0E9W4B2_ANGAN</name>
<reference evidence="1" key="2">
    <citation type="journal article" date="2015" name="Fish Shellfish Immunol.">
        <title>Early steps in the European eel (Anguilla anguilla)-Vibrio vulnificus interaction in the gills: Role of the RtxA13 toxin.</title>
        <authorList>
            <person name="Callol A."/>
            <person name="Pajuelo D."/>
            <person name="Ebbesson L."/>
            <person name="Teles M."/>
            <person name="MacKenzie S."/>
            <person name="Amaro C."/>
        </authorList>
    </citation>
    <scope>NUCLEOTIDE SEQUENCE</scope>
</reference>
<reference evidence="1" key="1">
    <citation type="submission" date="2014-11" db="EMBL/GenBank/DDBJ databases">
        <authorList>
            <person name="Amaro Gonzalez C."/>
        </authorList>
    </citation>
    <scope>NUCLEOTIDE SEQUENCE</scope>
</reference>
<accession>A0A0E9W4B2</accession>
<protein>
    <submittedName>
        <fullName evidence="1">Uncharacterized protein</fullName>
    </submittedName>
</protein>
<sequence>MRLNRSSQKHYFGILSLC</sequence>